<name>A0A832MPZ8_9THEM</name>
<evidence type="ECO:0000259" key="11">
    <source>
        <dbReference type="Pfam" id="PF02782"/>
    </source>
</evidence>
<dbReference type="CDD" id="cd07805">
    <property type="entry name" value="ASKHA_NBD_FGGY_CvXK-like"/>
    <property type="match status" value="1"/>
</dbReference>
<evidence type="ECO:0000256" key="5">
    <source>
        <dbReference type="ARBA" id="ARBA00022777"/>
    </source>
</evidence>
<dbReference type="Pfam" id="PF02782">
    <property type="entry name" value="FGGY_C"/>
    <property type="match status" value="1"/>
</dbReference>
<dbReference type="PIRSF" id="PIRSF000538">
    <property type="entry name" value="GlpK"/>
    <property type="match status" value="1"/>
</dbReference>
<dbReference type="GO" id="GO:0005997">
    <property type="term" value="P:xylulose metabolic process"/>
    <property type="evidence" value="ECO:0007669"/>
    <property type="project" value="InterPro"/>
</dbReference>
<dbReference type="GO" id="GO:0005524">
    <property type="term" value="F:ATP binding"/>
    <property type="evidence" value="ECO:0007669"/>
    <property type="project" value="UniProtKB-KW"/>
</dbReference>
<keyword evidence="2 9" id="KW-0859">Xylose metabolism</keyword>
<evidence type="ECO:0000256" key="6">
    <source>
        <dbReference type="ARBA" id="ARBA00022840"/>
    </source>
</evidence>
<proteinExistence type="inferred from homology"/>
<keyword evidence="7 9" id="KW-0119">Carbohydrate metabolism</keyword>
<keyword evidence="3 8" id="KW-0808">Transferase</keyword>
<evidence type="ECO:0000256" key="8">
    <source>
        <dbReference type="RuleBase" id="RU003733"/>
    </source>
</evidence>
<dbReference type="InterPro" id="IPR050406">
    <property type="entry name" value="FGGY_Carb_Kinase"/>
</dbReference>
<reference evidence="12" key="1">
    <citation type="journal article" date="2020" name="mSystems">
        <title>Genome- and Community-Level Interaction Insights into Carbon Utilization and Element Cycling Functions of Hydrothermarchaeota in Hydrothermal Sediment.</title>
        <authorList>
            <person name="Zhou Z."/>
            <person name="Liu Y."/>
            <person name="Xu W."/>
            <person name="Pan J."/>
            <person name="Luo Z.H."/>
            <person name="Li M."/>
        </authorList>
    </citation>
    <scope>NUCLEOTIDE SEQUENCE [LARGE SCALE GENOMIC DNA]</scope>
    <source>
        <strain evidence="12">SpSt-86</strain>
    </source>
</reference>
<dbReference type="EC" id="2.7.1.17" evidence="9"/>
<comment type="similarity">
    <text evidence="1 8">Belongs to the FGGY kinase family.</text>
</comment>
<dbReference type="GO" id="GO:0004856">
    <property type="term" value="F:D-xylulokinase activity"/>
    <property type="evidence" value="ECO:0007669"/>
    <property type="project" value="UniProtKB-EC"/>
</dbReference>
<evidence type="ECO:0000256" key="4">
    <source>
        <dbReference type="ARBA" id="ARBA00022741"/>
    </source>
</evidence>
<dbReference type="InterPro" id="IPR000577">
    <property type="entry name" value="Carb_kinase_FGGY"/>
</dbReference>
<dbReference type="AlphaFoldDB" id="A0A832MPZ8"/>
<dbReference type="InterPro" id="IPR018484">
    <property type="entry name" value="FGGY_N"/>
</dbReference>
<dbReference type="Gene3D" id="3.30.420.40">
    <property type="match status" value="2"/>
</dbReference>
<dbReference type="InterPro" id="IPR043129">
    <property type="entry name" value="ATPase_NBD"/>
</dbReference>
<evidence type="ECO:0000256" key="9">
    <source>
        <dbReference type="RuleBase" id="RU364073"/>
    </source>
</evidence>
<evidence type="ECO:0000256" key="2">
    <source>
        <dbReference type="ARBA" id="ARBA00022629"/>
    </source>
</evidence>
<comment type="caution">
    <text evidence="12">The sequence shown here is derived from an EMBL/GenBank/DDBJ whole genome shotgun (WGS) entry which is preliminary data.</text>
</comment>
<evidence type="ECO:0000259" key="10">
    <source>
        <dbReference type="Pfam" id="PF00370"/>
    </source>
</evidence>
<dbReference type="InterPro" id="IPR018485">
    <property type="entry name" value="FGGY_C"/>
</dbReference>
<dbReference type="InterPro" id="IPR018483">
    <property type="entry name" value="Carb_kinase_FGGY_CS"/>
</dbReference>
<dbReference type="PANTHER" id="PTHR43095:SF5">
    <property type="entry name" value="XYLULOSE KINASE"/>
    <property type="match status" value="1"/>
</dbReference>
<dbReference type="NCBIfam" id="TIGR01312">
    <property type="entry name" value="XylB"/>
    <property type="match status" value="1"/>
</dbReference>
<keyword evidence="5 8" id="KW-0418">Kinase</keyword>
<accession>A0A832MPZ8</accession>
<organism evidence="12">
    <name type="scientific">Pseudothermotoga hypogea</name>
    <dbReference type="NCBI Taxonomy" id="57487"/>
    <lineage>
        <taxon>Bacteria</taxon>
        <taxon>Thermotogati</taxon>
        <taxon>Thermotogota</taxon>
        <taxon>Thermotogae</taxon>
        <taxon>Thermotogales</taxon>
        <taxon>Thermotogaceae</taxon>
        <taxon>Pseudothermotoga</taxon>
    </lineage>
</organism>
<dbReference type="GO" id="GO:0042732">
    <property type="term" value="P:D-xylose metabolic process"/>
    <property type="evidence" value="ECO:0007669"/>
    <property type="project" value="UniProtKB-KW"/>
</dbReference>
<feature type="domain" description="Carbohydrate kinase FGGY C-terminal" evidence="11">
    <location>
        <begin position="258"/>
        <end position="454"/>
    </location>
</feature>
<feature type="domain" description="Carbohydrate kinase FGGY N-terminal" evidence="10">
    <location>
        <begin position="3"/>
        <end position="247"/>
    </location>
</feature>
<dbReference type="InterPro" id="IPR006000">
    <property type="entry name" value="Xylulokinase"/>
</dbReference>
<dbReference type="Pfam" id="PF00370">
    <property type="entry name" value="FGGY_N"/>
    <property type="match status" value="1"/>
</dbReference>
<evidence type="ECO:0000313" key="12">
    <source>
        <dbReference type="EMBL" id="HGZ79662.1"/>
    </source>
</evidence>
<dbReference type="EMBL" id="DTKQ01000048">
    <property type="protein sequence ID" value="HGZ79662.1"/>
    <property type="molecule type" value="Genomic_DNA"/>
</dbReference>
<keyword evidence="4 9" id="KW-0547">Nucleotide-binding</keyword>
<comment type="catalytic activity">
    <reaction evidence="9">
        <text>D-xylulose + ATP = D-xylulose 5-phosphate + ADP + H(+)</text>
        <dbReference type="Rhea" id="RHEA:10964"/>
        <dbReference type="ChEBI" id="CHEBI:15378"/>
        <dbReference type="ChEBI" id="CHEBI:17140"/>
        <dbReference type="ChEBI" id="CHEBI:30616"/>
        <dbReference type="ChEBI" id="CHEBI:57737"/>
        <dbReference type="ChEBI" id="CHEBI:456216"/>
        <dbReference type="EC" id="2.7.1.17"/>
    </reaction>
</comment>
<gene>
    <name evidence="9 12" type="primary">xylB</name>
    <name evidence="12" type="ORF">ENW55_06730</name>
</gene>
<evidence type="ECO:0000256" key="7">
    <source>
        <dbReference type="ARBA" id="ARBA00023277"/>
    </source>
</evidence>
<evidence type="ECO:0000256" key="1">
    <source>
        <dbReference type="ARBA" id="ARBA00009156"/>
    </source>
</evidence>
<dbReference type="PANTHER" id="PTHR43095">
    <property type="entry name" value="SUGAR KINASE"/>
    <property type="match status" value="1"/>
</dbReference>
<sequence>MEYVIAYDLGTTGNKATLFRVDGKLFASSFSPYDTFYPDVNWVEQDPEQWWLSVKKTTAELITKAKVDPESIKCVSFSGQMMGVVPIDEEGRVLRRAIIWADQRSVEQAKTLEYSIGNDEVYLITGGRITPTYFGPKVAWIKENEPEIYKRTYKFLFPKDFIVFKLTGRIGTDFSDASMSNIFDMNSKQWSEKLVSALGLDLEKLPTPTASTEIVGTIRPEIALELGLSPKTVVVRGAGDGPSATVGAGIFDSAEAYLYLGSSSWISTCSERPFLDPLARTFNFFYPLPGFFCPTGTMQAGGGSYQWIKNTICDLESKVANSLRIDVYSILDDLLDNNPPGSKGLIFLPYLLGERSPRWNVNARGAFIGLSVVHSKADMLRAVLEGVTMNLKIILDVFEKVAGFKFDRIRLIGGGAKGRNWRQIIADIFGKIVTVPEHPAEATSIGAAITGAVGAGLITAEEARRFVKDVVVIEPRKEYRKLYDELYDVFEKSYQALVTVFDELADFQQRWKEGKR</sequence>
<protein>
    <recommendedName>
        <fullName evidence="9">Xylulose kinase</fullName>
        <shortName evidence="9">Xylulokinase</shortName>
        <ecNumber evidence="9">2.7.1.17</ecNumber>
    </recommendedName>
</protein>
<dbReference type="PROSITE" id="PS00445">
    <property type="entry name" value="FGGY_KINASES_2"/>
    <property type="match status" value="1"/>
</dbReference>
<keyword evidence="6 9" id="KW-0067">ATP-binding</keyword>
<evidence type="ECO:0000256" key="3">
    <source>
        <dbReference type="ARBA" id="ARBA00022679"/>
    </source>
</evidence>
<dbReference type="SUPFAM" id="SSF53067">
    <property type="entry name" value="Actin-like ATPase domain"/>
    <property type="match status" value="2"/>
</dbReference>